<protein>
    <submittedName>
        <fullName evidence="1">Uncharacterized protein</fullName>
    </submittedName>
</protein>
<name>A0A5J5KAJ4_9ACTN</name>
<proteinExistence type="predicted"/>
<reference evidence="1 2" key="1">
    <citation type="submission" date="2019-09" db="EMBL/GenBank/DDBJ databases">
        <title>Screening of Novel Bioactive Compounds from Soil-Associated.</title>
        <authorList>
            <person name="Gong X."/>
        </authorList>
    </citation>
    <scope>NUCLEOTIDE SEQUENCE [LARGE SCALE GENOMIC DNA]</scope>
    <source>
        <strain evidence="1 2">Gxj-6</strain>
    </source>
</reference>
<dbReference type="EMBL" id="VYTZ01000002">
    <property type="protein sequence ID" value="KAA9380582.1"/>
    <property type="molecule type" value="Genomic_DNA"/>
</dbReference>
<dbReference type="AlphaFoldDB" id="A0A5J5KAJ4"/>
<gene>
    <name evidence="1" type="ORF">F5972_05480</name>
</gene>
<accession>A0A5J5KAJ4</accession>
<sequence>MGGKTMLALVREHAGIMETSLDQVCALFGGHRVWVGSTARAFGEELNGRRRMKATIQHLVAELEAELRATPARISRATPSGRPLV</sequence>
<dbReference type="Proteomes" id="UP000327011">
    <property type="component" value="Unassembled WGS sequence"/>
</dbReference>
<evidence type="ECO:0000313" key="1">
    <source>
        <dbReference type="EMBL" id="KAA9380582.1"/>
    </source>
</evidence>
<keyword evidence="2" id="KW-1185">Reference proteome</keyword>
<dbReference type="RefSeq" id="WP_150931714.1">
    <property type="nucleotide sequence ID" value="NZ_VYTZ01000002.1"/>
</dbReference>
<organism evidence="1 2">
    <name type="scientific">Microbispora cellulosiformans</name>
    <dbReference type="NCBI Taxonomy" id="2614688"/>
    <lineage>
        <taxon>Bacteria</taxon>
        <taxon>Bacillati</taxon>
        <taxon>Actinomycetota</taxon>
        <taxon>Actinomycetes</taxon>
        <taxon>Streptosporangiales</taxon>
        <taxon>Streptosporangiaceae</taxon>
        <taxon>Microbispora</taxon>
    </lineage>
</organism>
<comment type="caution">
    <text evidence="1">The sequence shown here is derived from an EMBL/GenBank/DDBJ whole genome shotgun (WGS) entry which is preliminary data.</text>
</comment>
<evidence type="ECO:0000313" key="2">
    <source>
        <dbReference type="Proteomes" id="UP000327011"/>
    </source>
</evidence>